<evidence type="ECO:0000313" key="1">
    <source>
        <dbReference type="EMBL" id="BCO08821.1"/>
    </source>
</evidence>
<gene>
    <name evidence="1" type="ORF">GF1_11970</name>
</gene>
<accession>A0A915TZQ8</accession>
<sequence>MTEKKRNPLQVIIKGKLEGHQQVQSDRGTFFANHIIVPAPDEFSFPQRFAVNARSPLGADGSLVEVLCDVRSSNRRKDGQMYYNIQLWEAQP</sequence>
<keyword evidence="2" id="KW-1185">Reference proteome</keyword>
<dbReference type="KEGG" id="ddu:GF1_11970"/>
<proteinExistence type="predicted"/>
<reference evidence="1" key="1">
    <citation type="submission" date="2020-12" db="EMBL/GenBank/DDBJ databases">
        <title>Desulfobium dissulfuricans gen. nov., sp. nov., a novel mesophilic, sulfate-reducing bacterium isolated from a deep-sea hydrothermal vent.</title>
        <authorList>
            <person name="Hashimoto Y."/>
            <person name="Tame A."/>
            <person name="Sawayama S."/>
            <person name="Miyazaki J."/>
            <person name="Takai K."/>
            <person name="Nakagawa S."/>
        </authorList>
    </citation>
    <scope>NUCLEOTIDE SEQUENCE</scope>
    <source>
        <strain evidence="1">GF1</strain>
    </source>
</reference>
<organism evidence="1 2">
    <name type="scientific">Desulfolithobacter dissulfuricans</name>
    <dbReference type="NCBI Taxonomy" id="2795293"/>
    <lineage>
        <taxon>Bacteria</taxon>
        <taxon>Pseudomonadati</taxon>
        <taxon>Thermodesulfobacteriota</taxon>
        <taxon>Desulfobulbia</taxon>
        <taxon>Desulfobulbales</taxon>
        <taxon>Desulfobulbaceae</taxon>
        <taxon>Desulfolithobacter</taxon>
    </lineage>
</organism>
<dbReference type="Proteomes" id="UP001063350">
    <property type="component" value="Chromosome"/>
</dbReference>
<dbReference type="RefSeq" id="WP_267928722.1">
    <property type="nucleotide sequence ID" value="NZ_AP024233.1"/>
</dbReference>
<name>A0A915TZQ8_9BACT</name>
<dbReference type="EMBL" id="AP024233">
    <property type="protein sequence ID" value="BCO08821.1"/>
    <property type="molecule type" value="Genomic_DNA"/>
</dbReference>
<evidence type="ECO:0000313" key="2">
    <source>
        <dbReference type="Proteomes" id="UP001063350"/>
    </source>
</evidence>
<dbReference type="AlphaFoldDB" id="A0A915TZQ8"/>
<protein>
    <submittedName>
        <fullName evidence="1">Uncharacterized protein</fullName>
    </submittedName>
</protein>